<dbReference type="Proteomes" id="UP000001422">
    <property type="component" value="Chromosome"/>
</dbReference>
<proteinExistence type="predicted"/>
<dbReference type="EMBL" id="BX569693">
    <property type="protein sequence ID" value="CAE08174.1"/>
    <property type="molecule type" value="Genomic_DNA"/>
</dbReference>
<sequence length="113" mass="12917">MAKKFREELERGVALCLTDAEQSFYDALADNPSAQELMKEDVLATMARELAEMLRKDATIDWQFKENVRAKLRLKIKTLLKRYKYPPDQQVTAIDLVLQQAETLGEDLIGEAA</sequence>
<name>Q7U5P2_PARMW</name>
<dbReference type="InterPro" id="IPR021810">
    <property type="entry name" value="T1RH-like_C"/>
</dbReference>
<evidence type="ECO:0000259" key="1">
    <source>
        <dbReference type="Pfam" id="PF11867"/>
    </source>
</evidence>
<protein>
    <recommendedName>
        <fullName evidence="1">Type I restriction enzyme HindI endonuclease subunit-like C-terminal domain-containing protein</fullName>
    </recommendedName>
</protein>
<dbReference type="HOGENOM" id="CLU_095269_0_1_3"/>
<accession>Q7U5P2</accession>
<keyword evidence="3" id="KW-1185">Reference proteome</keyword>
<organism evidence="2 3">
    <name type="scientific">Parasynechococcus marenigrum (strain WH8102)</name>
    <dbReference type="NCBI Taxonomy" id="84588"/>
    <lineage>
        <taxon>Bacteria</taxon>
        <taxon>Bacillati</taxon>
        <taxon>Cyanobacteriota</taxon>
        <taxon>Cyanophyceae</taxon>
        <taxon>Synechococcales</taxon>
        <taxon>Prochlorococcaceae</taxon>
        <taxon>Parasynechococcus</taxon>
        <taxon>Parasynechococcus marenigrum</taxon>
    </lineage>
</organism>
<feature type="domain" description="Type I restriction enzyme HindI endonuclease subunit-like C-terminal" evidence="1">
    <location>
        <begin position="1"/>
        <end position="105"/>
    </location>
</feature>
<dbReference type="STRING" id="84588.SYNW1659"/>
<dbReference type="RefSeq" id="WP_011128523.1">
    <property type="nucleotide sequence ID" value="NC_005070.1"/>
</dbReference>
<dbReference type="Pfam" id="PF11867">
    <property type="entry name" value="T1RH-like_C"/>
    <property type="match status" value="1"/>
</dbReference>
<gene>
    <name evidence="2" type="ordered locus">SYNW1659</name>
</gene>
<evidence type="ECO:0000313" key="2">
    <source>
        <dbReference type="EMBL" id="CAE08174.1"/>
    </source>
</evidence>
<evidence type="ECO:0000313" key="3">
    <source>
        <dbReference type="Proteomes" id="UP000001422"/>
    </source>
</evidence>
<dbReference type="AlphaFoldDB" id="Q7U5P2"/>
<reference evidence="2 3" key="1">
    <citation type="journal article" date="2003" name="Nature">
        <title>The genome of a motile marine Synechococcus.</title>
        <authorList>
            <person name="Palenik B."/>
            <person name="Brahamsha B."/>
            <person name="Larimer F."/>
            <person name="Land M."/>
            <person name="Hauser L."/>
            <person name="Chain P."/>
            <person name="Lamerdin J."/>
            <person name="Regala W."/>
            <person name="Allen E.A."/>
            <person name="McCarren J."/>
            <person name="Paulsen I."/>
            <person name="Dufresne A."/>
            <person name="Partensky F."/>
            <person name="Webb E."/>
            <person name="Waterbury J."/>
        </authorList>
    </citation>
    <scope>NUCLEOTIDE SEQUENCE [LARGE SCALE GENOMIC DNA]</scope>
    <source>
        <strain evidence="2 3">WH8102</strain>
    </source>
</reference>
<dbReference type="KEGG" id="syw:SYNW1659"/>
<dbReference type="eggNOG" id="COG0610">
    <property type="taxonomic scope" value="Bacteria"/>
</dbReference>